<feature type="signal peptide" evidence="1">
    <location>
        <begin position="1"/>
        <end position="30"/>
    </location>
</feature>
<name>A0ABU2U1R6_9ACTN</name>
<sequence>MSNIRSTGVIRRPRKLLATAVATAALTAGALVPTVGTADAAAHAPAWKSFTWGTLRSGDCTMFSGARWTLYPNGTAYFRATVTSSSNHDAWLMHVRLKDGNGAVLTALSPTKFVKNLPYHTQSYVWTAKGTFDPGWYDDVRRMSLVNHC</sequence>
<comment type="caution">
    <text evidence="3">The sequence shown here is derived from an EMBL/GenBank/DDBJ whole genome shotgun (WGS) entry which is preliminary data.</text>
</comment>
<evidence type="ECO:0000259" key="2">
    <source>
        <dbReference type="Pfam" id="PF19811"/>
    </source>
</evidence>
<dbReference type="InterPro" id="IPR046261">
    <property type="entry name" value="DUF6294"/>
</dbReference>
<feature type="domain" description="DUF6294" evidence="2">
    <location>
        <begin position="67"/>
        <end position="149"/>
    </location>
</feature>
<dbReference type="EMBL" id="JAVREY010000048">
    <property type="protein sequence ID" value="MDT0467167.1"/>
    <property type="molecule type" value="Genomic_DNA"/>
</dbReference>
<dbReference type="Proteomes" id="UP001183809">
    <property type="component" value="Unassembled WGS sequence"/>
</dbReference>
<keyword evidence="4" id="KW-1185">Reference proteome</keyword>
<accession>A0ABU2U1R6</accession>
<evidence type="ECO:0000313" key="3">
    <source>
        <dbReference type="EMBL" id="MDT0467167.1"/>
    </source>
</evidence>
<gene>
    <name evidence="3" type="ORF">RM764_29890</name>
</gene>
<organism evidence="3 4">
    <name type="scientific">Streptomyces gibsoniae</name>
    <dbReference type="NCBI Taxonomy" id="3075529"/>
    <lineage>
        <taxon>Bacteria</taxon>
        <taxon>Bacillati</taxon>
        <taxon>Actinomycetota</taxon>
        <taxon>Actinomycetes</taxon>
        <taxon>Kitasatosporales</taxon>
        <taxon>Streptomycetaceae</taxon>
        <taxon>Streptomyces</taxon>
    </lineage>
</organism>
<feature type="chain" id="PRO_5047336774" evidence="1">
    <location>
        <begin position="31"/>
        <end position="149"/>
    </location>
</feature>
<evidence type="ECO:0000313" key="4">
    <source>
        <dbReference type="Proteomes" id="UP001183809"/>
    </source>
</evidence>
<proteinExistence type="predicted"/>
<protein>
    <submittedName>
        <fullName evidence="3">DUF6294 family protein</fullName>
    </submittedName>
</protein>
<evidence type="ECO:0000256" key="1">
    <source>
        <dbReference type="SAM" id="SignalP"/>
    </source>
</evidence>
<dbReference type="RefSeq" id="WP_311698628.1">
    <property type="nucleotide sequence ID" value="NZ_JAVREY010000048.1"/>
</dbReference>
<keyword evidence="1" id="KW-0732">Signal</keyword>
<dbReference type="Pfam" id="PF19811">
    <property type="entry name" value="DUF6294"/>
    <property type="match status" value="1"/>
</dbReference>
<reference evidence="4" key="1">
    <citation type="submission" date="2023-07" db="EMBL/GenBank/DDBJ databases">
        <title>30 novel species of actinomycetes from the DSMZ collection.</title>
        <authorList>
            <person name="Nouioui I."/>
        </authorList>
    </citation>
    <scope>NUCLEOTIDE SEQUENCE [LARGE SCALE GENOMIC DNA]</scope>
    <source>
        <strain evidence="4">DSM 41699</strain>
    </source>
</reference>